<reference evidence="3" key="1">
    <citation type="journal article" date="2023" name="Int. J. Mol. Sci.">
        <title>Metagenomics Revealed a New Genus 'Candidatus Thiocaldithrix dubininis' gen. nov., sp. nov. and a New Species 'Candidatus Thiothrix putei' sp. nov. in the Family Thiotrichaceae, Some Members of Which Have Traits of Both Na+- and H+-Motive Energetics.</title>
        <authorList>
            <person name="Ravin N.V."/>
            <person name="Muntyan M.S."/>
            <person name="Smolyakov D.D."/>
            <person name="Rudenko T.S."/>
            <person name="Beletsky A.V."/>
            <person name="Mardanov A.V."/>
            <person name="Grabovich M.Y."/>
        </authorList>
    </citation>
    <scope>NUCLEOTIDE SEQUENCE</scope>
    <source>
        <strain evidence="3">GKL-01</strain>
    </source>
</reference>
<dbReference type="AlphaFoldDB" id="A0AA95H864"/>
<dbReference type="Proteomes" id="UP001300672">
    <property type="component" value="Chromosome"/>
</dbReference>
<reference evidence="3" key="2">
    <citation type="submission" date="2023-04" db="EMBL/GenBank/DDBJ databases">
        <authorList>
            <person name="Beletskiy A.V."/>
            <person name="Mardanov A.V."/>
            <person name="Ravin N.V."/>
        </authorList>
    </citation>
    <scope>NUCLEOTIDE SEQUENCE</scope>
    <source>
        <strain evidence="3">GKL-01</strain>
    </source>
</reference>
<dbReference type="Gene3D" id="3.30.1370.140">
    <property type="entry name" value="HupH hydrogenase expression protein, C-terminal domain"/>
    <property type="match status" value="1"/>
</dbReference>
<accession>A0AA95H864</accession>
<dbReference type="InterPro" id="IPR038527">
    <property type="entry name" value="HupH_C_sf"/>
</dbReference>
<name>A0AA95H864_9GAMM</name>
<feature type="domain" description="HupH hydrogenase expression protein C-terminal" evidence="2">
    <location>
        <begin position="6"/>
        <end position="119"/>
    </location>
</feature>
<dbReference type="EMBL" id="CP124755">
    <property type="protein sequence ID" value="WGZ91258.1"/>
    <property type="molecule type" value="Genomic_DNA"/>
</dbReference>
<gene>
    <name evidence="3" type="ORF">QJT80_02015</name>
</gene>
<evidence type="ECO:0000313" key="3">
    <source>
        <dbReference type="EMBL" id="WGZ91258.1"/>
    </source>
</evidence>
<dbReference type="KEGG" id="tdu:QJT80_02015"/>
<organism evidence="3">
    <name type="scientific">Candidatus Thiocaldithrix dubininis</name>
    <dbReference type="NCBI Taxonomy" id="3080823"/>
    <lineage>
        <taxon>Bacteria</taxon>
        <taxon>Pseudomonadati</taxon>
        <taxon>Pseudomonadota</taxon>
        <taxon>Gammaproteobacteria</taxon>
        <taxon>Thiotrichales</taxon>
        <taxon>Thiotrichaceae</taxon>
        <taxon>Candidatus Thiocaldithrix</taxon>
    </lineage>
</organism>
<dbReference type="InterPro" id="IPR006894">
    <property type="entry name" value="HupH_Hydgase_express_prot_C"/>
</dbReference>
<dbReference type="Pfam" id="PF04809">
    <property type="entry name" value="HupH_C"/>
    <property type="match status" value="1"/>
</dbReference>
<evidence type="ECO:0000256" key="1">
    <source>
        <dbReference type="ARBA" id="ARBA00010832"/>
    </source>
</evidence>
<evidence type="ECO:0000259" key="2">
    <source>
        <dbReference type="Pfam" id="PF04809"/>
    </source>
</evidence>
<sequence>MSVTGNLKPVLHEIRHALQTLIEQGQPTMLDLNGIPFSPSELAELETFLGQGEIAIELDVLGKTRIQECSYAGIWRIQHFNEQDKRIGYFIEVDHVPEILRSQSDDIVEGLNTLSGILAMEAEVTDD</sequence>
<comment type="similarity">
    <text evidence="1">Belongs to the HupH/HyaF family.</text>
</comment>
<proteinExistence type="inferred from homology"/>
<protein>
    <submittedName>
        <fullName evidence="3">Hydrogenase expression/formation C-terminal domain-containing protein</fullName>
    </submittedName>
</protein>